<accession>A0A0S4N2V0</accession>
<proteinExistence type="predicted"/>
<dbReference type="PANTHER" id="PTHR43449">
    <property type="entry name" value="NUCLEOTIDYLTRANSFERASE"/>
    <property type="match status" value="1"/>
</dbReference>
<organism evidence="2 3">
    <name type="scientific">Candidatus Thermokryptus mobilis</name>
    <dbReference type="NCBI Taxonomy" id="1643428"/>
    <lineage>
        <taxon>Bacteria</taxon>
        <taxon>Pseudomonadati</taxon>
        <taxon>Candidatus Kryptoniota</taxon>
        <taxon>Candidatus Thermokryptus</taxon>
    </lineage>
</organism>
<evidence type="ECO:0000259" key="1">
    <source>
        <dbReference type="Pfam" id="PF01909"/>
    </source>
</evidence>
<dbReference type="PANTHER" id="PTHR43449:SF1">
    <property type="entry name" value="POLYMERASE BETA NUCLEOTIDYLTRANSFERASE DOMAIN-CONTAINING PROTEIN"/>
    <property type="match status" value="1"/>
</dbReference>
<keyword evidence="2" id="KW-0808">Transferase</keyword>
<evidence type="ECO:0000313" key="3">
    <source>
        <dbReference type="Proteomes" id="UP000320623"/>
    </source>
</evidence>
<dbReference type="CDD" id="cd05403">
    <property type="entry name" value="NT_KNTase_like"/>
    <property type="match status" value="1"/>
</dbReference>
<evidence type="ECO:0000313" key="2">
    <source>
        <dbReference type="EMBL" id="CUU05602.1"/>
    </source>
</evidence>
<dbReference type="Gene3D" id="3.30.460.10">
    <property type="entry name" value="Beta Polymerase, domain 2"/>
    <property type="match status" value="1"/>
</dbReference>
<reference evidence="3" key="1">
    <citation type="submission" date="2015-11" db="EMBL/GenBank/DDBJ databases">
        <authorList>
            <person name="Varghese N."/>
        </authorList>
    </citation>
    <scope>NUCLEOTIDE SEQUENCE [LARGE SCALE GENOMIC DNA]</scope>
</reference>
<protein>
    <submittedName>
        <fullName evidence="2">Predicted nucleotidyltransferase</fullName>
    </submittedName>
</protein>
<sequence length="123" mass="14226">MILQEKSLNGVVILSVNYDELIQTLREISVEIKNKISSVLKIYLFGSFARGNYTPDSDLDILVVLEKCDLPFVERRDLFVDFFKGVPFDLNIFVYTKDEINEMIAQKNLFIEEVLKEAVEISK</sequence>
<feature type="domain" description="Polymerase nucleotidyl transferase" evidence="1">
    <location>
        <begin position="26"/>
        <end position="69"/>
    </location>
</feature>
<name>A0A0S4N2V0_9BACT</name>
<dbReference type="EMBL" id="FAOO01000008">
    <property type="protein sequence ID" value="CUU05602.1"/>
    <property type="molecule type" value="Genomic_DNA"/>
</dbReference>
<dbReference type="InterPro" id="IPR043519">
    <property type="entry name" value="NT_sf"/>
</dbReference>
<keyword evidence="3" id="KW-1185">Reference proteome</keyword>
<dbReference type="GO" id="GO:0016779">
    <property type="term" value="F:nucleotidyltransferase activity"/>
    <property type="evidence" value="ECO:0007669"/>
    <property type="project" value="InterPro"/>
</dbReference>
<dbReference type="InterPro" id="IPR002934">
    <property type="entry name" value="Polymerase_NTP_transf_dom"/>
</dbReference>
<dbReference type="AlphaFoldDB" id="A0A0S4N2V0"/>
<dbReference type="Proteomes" id="UP000320623">
    <property type="component" value="Unassembled WGS sequence"/>
</dbReference>
<dbReference type="SUPFAM" id="SSF81301">
    <property type="entry name" value="Nucleotidyltransferase"/>
    <property type="match status" value="1"/>
</dbReference>
<gene>
    <name evidence="2" type="ORF">JGI1_01282</name>
</gene>
<dbReference type="STRING" id="1643428.GCA_001442855_01254"/>
<dbReference type="Pfam" id="PF01909">
    <property type="entry name" value="NTP_transf_2"/>
    <property type="match status" value="1"/>
</dbReference>